<dbReference type="AlphaFoldDB" id="A0A2B7X8N6"/>
<feature type="signal peptide" evidence="1">
    <location>
        <begin position="1"/>
        <end position="19"/>
    </location>
</feature>
<dbReference type="OrthoDB" id="4177994at2759"/>
<dbReference type="Gene3D" id="3.30.430.10">
    <property type="entry name" value="Killer Toxin P4, subunit A"/>
    <property type="match status" value="1"/>
</dbReference>
<evidence type="ECO:0000313" key="3">
    <source>
        <dbReference type="EMBL" id="PGH05143.1"/>
    </source>
</evidence>
<dbReference type="GO" id="GO:0005576">
    <property type="term" value="C:extracellular region"/>
    <property type="evidence" value="ECO:0007669"/>
    <property type="project" value="InterPro"/>
</dbReference>
<comment type="caution">
    <text evidence="3">The sequence shown here is derived from an EMBL/GenBank/DDBJ whole genome shotgun (WGS) entry which is preliminary data.</text>
</comment>
<evidence type="ECO:0000259" key="2">
    <source>
        <dbReference type="Pfam" id="PF09044"/>
    </source>
</evidence>
<dbReference type="Proteomes" id="UP000223968">
    <property type="component" value="Unassembled WGS sequence"/>
</dbReference>
<sequence length="127" mass="13864">MKATLTLTFLFALQAYGIGINCSGNGNCANIPCNIRDLQTIANGLDDMKFWYPGEHIICCGEKGVTAALCVFTQNTHKYIRGKQVKQLLDGLVAHGCEKCGSNPFKENDVRYGELTVNYVAVRQASA</sequence>
<gene>
    <name evidence="3" type="ORF">AJ79_06891</name>
</gene>
<dbReference type="Pfam" id="PF09044">
    <property type="entry name" value="Kp4"/>
    <property type="match status" value="1"/>
</dbReference>
<dbReference type="SUPFAM" id="SSF55221">
    <property type="entry name" value="Yeast killer toxins"/>
    <property type="match status" value="1"/>
</dbReference>
<accession>A0A2B7X8N6</accession>
<proteinExistence type="predicted"/>
<protein>
    <recommendedName>
        <fullName evidence="2">Killer toxin Kp4 domain-containing protein</fullName>
    </recommendedName>
</protein>
<dbReference type="EMBL" id="PDNB01000128">
    <property type="protein sequence ID" value="PGH05143.1"/>
    <property type="molecule type" value="Genomic_DNA"/>
</dbReference>
<feature type="chain" id="PRO_5012270611" description="Killer toxin Kp4 domain-containing protein" evidence="1">
    <location>
        <begin position="20"/>
        <end position="127"/>
    </location>
</feature>
<feature type="domain" description="Killer toxin Kp4" evidence="2">
    <location>
        <begin position="9"/>
        <end position="120"/>
    </location>
</feature>
<reference evidence="3 4" key="1">
    <citation type="submission" date="2017-10" db="EMBL/GenBank/DDBJ databases">
        <title>Comparative genomics in systemic dimorphic fungi from Ajellomycetaceae.</title>
        <authorList>
            <person name="Munoz J.F."/>
            <person name="Mcewen J.G."/>
            <person name="Clay O.K."/>
            <person name="Cuomo C.A."/>
        </authorList>
    </citation>
    <scope>NUCLEOTIDE SEQUENCE [LARGE SCALE GENOMIC DNA]</scope>
    <source>
        <strain evidence="3 4">UAMH5409</strain>
    </source>
</reference>
<dbReference type="InterPro" id="IPR011329">
    <property type="entry name" value="Killer_tox_Kp4/SMK"/>
</dbReference>
<evidence type="ECO:0000256" key="1">
    <source>
        <dbReference type="SAM" id="SignalP"/>
    </source>
</evidence>
<keyword evidence="4" id="KW-1185">Reference proteome</keyword>
<evidence type="ECO:0000313" key="4">
    <source>
        <dbReference type="Proteomes" id="UP000223968"/>
    </source>
</evidence>
<name>A0A2B7X8N6_9EURO</name>
<organism evidence="3 4">
    <name type="scientific">Helicocarpus griseus UAMH5409</name>
    <dbReference type="NCBI Taxonomy" id="1447875"/>
    <lineage>
        <taxon>Eukaryota</taxon>
        <taxon>Fungi</taxon>
        <taxon>Dikarya</taxon>
        <taxon>Ascomycota</taxon>
        <taxon>Pezizomycotina</taxon>
        <taxon>Eurotiomycetes</taxon>
        <taxon>Eurotiomycetidae</taxon>
        <taxon>Onygenales</taxon>
        <taxon>Ajellomycetaceae</taxon>
        <taxon>Helicocarpus</taxon>
    </lineage>
</organism>
<keyword evidence="1" id="KW-0732">Signal</keyword>
<dbReference type="InterPro" id="IPR015131">
    <property type="entry name" value="Killer_tox_Kp4"/>
</dbReference>